<evidence type="ECO:0000313" key="2">
    <source>
        <dbReference type="WBParaSite" id="RSKR_0000275600.1"/>
    </source>
</evidence>
<sequence>MNGRLVEEREEPPMVDSDLVEHFMSSLPKKGALSGSRKSLDSTPGSSKRNVPAEYKPFIPEPYSDDILDYQPLCSFVAPSDKGTNKDPVYAVIFIENQLDQNPIFVVAMANKIIGYEIDPNTEENICEPLFVIKSCPDNESFYTLASTHLVDGSIPILISGGKGKVITVYSLHNAGVLHNMFGHSEAIQEIRVSPADPEIIATASSDESCRLWNIKHGIQIAIFGGPESHAYEIVSLDFSEDGRFIATAGRDYKICLWNLTKEDFDTNIFTLEKRLQACKRAQLTEIEANRMKIPIRITYPIGKNLITHDCDIDSVRIVGDYILSKDTQEKIVQWKFGDLNECLYGHSSIYYTESLVSIAKVYTIPVPVVSWFYKMDFNHDKTILALPHANGSIYLYDLAAECVDGMKVGPNNVIRPKFSKEFGIRGVAFSKRSRYLVGVGENGKVIVYTKNCKTESLH</sequence>
<accession>A0AC35TPN6</accession>
<dbReference type="WBParaSite" id="RSKR_0000275600.1">
    <property type="protein sequence ID" value="RSKR_0000275600.1"/>
    <property type="gene ID" value="RSKR_0000275600"/>
</dbReference>
<protein>
    <submittedName>
        <fullName evidence="2">WD_REPEATS_REGION domain-containing protein</fullName>
    </submittedName>
</protein>
<name>A0AC35TPN6_9BILA</name>
<reference evidence="2" key="1">
    <citation type="submission" date="2016-11" db="UniProtKB">
        <authorList>
            <consortium name="WormBaseParasite"/>
        </authorList>
    </citation>
    <scope>IDENTIFICATION</scope>
    <source>
        <strain evidence="2">KR3021</strain>
    </source>
</reference>
<evidence type="ECO:0000313" key="1">
    <source>
        <dbReference type="Proteomes" id="UP000095286"/>
    </source>
</evidence>
<dbReference type="Proteomes" id="UP000095286">
    <property type="component" value="Unplaced"/>
</dbReference>
<proteinExistence type="predicted"/>
<organism evidence="1 2">
    <name type="scientific">Rhabditophanes sp. KR3021</name>
    <dbReference type="NCBI Taxonomy" id="114890"/>
    <lineage>
        <taxon>Eukaryota</taxon>
        <taxon>Metazoa</taxon>
        <taxon>Ecdysozoa</taxon>
        <taxon>Nematoda</taxon>
        <taxon>Chromadorea</taxon>
        <taxon>Rhabditida</taxon>
        <taxon>Tylenchina</taxon>
        <taxon>Panagrolaimomorpha</taxon>
        <taxon>Strongyloidoidea</taxon>
        <taxon>Alloionematidae</taxon>
        <taxon>Rhabditophanes</taxon>
    </lineage>
</organism>